<dbReference type="SUPFAM" id="SSF69279">
    <property type="entry name" value="Phage tail proteins"/>
    <property type="match status" value="1"/>
</dbReference>
<reference evidence="1 2" key="1">
    <citation type="journal article" date="2011" name="J. Bacteriol.">
        <title>Complete genome sequence of the plant pathogen Ralstonia solanacearum strain Po82.</title>
        <authorList>
            <person name="Xu J."/>
            <person name="Zheng H.J."/>
            <person name="Liu L."/>
            <person name="Pan Z.C."/>
            <person name="Prior P."/>
            <person name="Tang B."/>
            <person name="Xu J.S."/>
            <person name="Zhang H."/>
            <person name="Tian Q."/>
            <person name="Zhang L.Q."/>
            <person name="Feng J."/>
        </authorList>
    </citation>
    <scope>NUCLEOTIDE SEQUENCE [LARGE SCALE GENOMIC DNA]</scope>
    <source>
        <strain evidence="2">Po82</strain>
    </source>
</reference>
<accession>F6G9C7</accession>
<dbReference type="GeneID" id="97011992"/>
<dbReference type="EMBL" id="CP002820">
    <property type="protein sequence ID" value="AEG71715.1"/>
    <property type="molecule type" value="Genomic_DNA"/>
</dbReference>
<dbReference type="PATRIC" id="fig|1031711.3.peg.4279"/>
<sequence length="206" mass="22174">MVIADANDVFVDNAQAAIRFGRADATASEDVIDRWQGVRRWQTNAVSVASWDYRANAKRSAQLGAQQRGGGPQLTLQDTDYPGQYGFEDNAQAQHSARIVMEALELRGRQFDGEGSARTLAPGTCFQLADHYGQDGAGEDRFAVLSVAHRVRNNFNERFGQVLARTLGALAGLDALGGAGNAGTDGDATFYRNHFTVVRDSVPPAA</sequence>
<dbReference type="AlphaFoldDB" id="F6G9C7"/>
<geneLocation type="plasmid" evidence="2"/>
<dbReference type="RefSeq" id="WP_014619311.1">
    <property type="nucleotide sequence ID" value="NC_017575.1"/>
</dbReference>
<dbReference type="HOGENOM" id="CLU_1331053_0_0_4"/>
<protein>
    <submittedName>
        <fullName evidence="1">Vgr-related protein</fullName>
    </submittedName>
</protein>
<gene>
    <name evidence="1" type="ordered locus">RSPO_m01078</name>
</gene>
<dbReference type="Gene3D" id="2.30.110.50">
    <property type="match status" value="1"/>
</dbReference>
<proteinExistence type="predicted"/>
<name>F6G9C7_RALS8</name>
<evidence type="ECO:0000313" key="1">
    <source>
        <dbReference type="EMBL" id="AEG71715.1"/>
    </source>
</evidence>
<keyword evidence="1" id="KW-0614">Plasmid</keyword>
<evidence type="ECO:0000313" key="2">
    <source>
        <dbReference type="Proteomes" id="UP000007953"/>
    </source>
</evidence>
<dbReference type="KEGG" id="rsn:RSPO_m01078"/>
<dbReference type="Pfam" id="PF05954">
    <property type="entry name" value="Phage_GPD"/>
    <property type="match status" value="1"/>
</dbReference>
<organism evidence="1 2">
    <name type="scientific">Ralstonia solanacearum (strain Po82)</name>
    <dbReference type="NCBI Taxonomy" id="1031711"/>
    <lineage>
        <taxon>Bacteria</taxon>
        <taxon>Pseudomonadati</taxon>
        <taxon>Pseudomonadota</taxon>
        <taxon>Betaproteobacteria</taxon>
        <taxon>Burkholderiales</taxon>
        <taxon>Burkholderiaceae</taxon>
        <taxon>Ralstonia</taxon>
        <taxon>Ralstonia solanacearum species complex</taxon>
    </lineage>
</organism>
<dbReference type="Proteomes" id="UP000007953">
    <property type="component" value="Plasmid megaplasmid"/>
</dbReference>